<feature type="domain" description="C3H1-type" evidence="8">
    <location>
        <begin position="289"/>
        <end position="317"/>
    </location>
</feature>
<dbReference type="InterPro" id="IPR008913">
    <property type="entry name" value="Znf_CHY"/>
</dbReference>
<feature type="zinc finger region" description="C3H1-type" evidence="5">
    <location>
        <begin position="289"/>
        <end position="317"/>
    </location>
</feature>
<gene>
    <name evidence="11" type="primary">LOC101237030</name>
</gene>
<dbReference type="Pfam" id="PF05495">
    <property type="entry name" value="zf-CHY"/>
    <property type="match status" value="1"/>
</dbReference>
<dbReference type="PROSITE" id="PS51266">
    <property type="entry name" value="ZF_CHY"/>
    <property type="match status" value="1"/>
</dbReference>
<feature type="compositionally biased region" description="Basic and acidic residues" evidence="7">
    <location>
        <begin position="203"/>
        <end position="217"/>
    </location>
</feature>
<keyword evidence="6" id="KW-0175">Coiled coil</keyword>
<dbReference type="SUPFAM" id="SSF161219">
    <property type="entry name" value="CHY zinc finger-like"/>
    <property type="match status" value="1"/>
</dbReference>
<dbReference type="Gene3D" id="4.10.1000.10">
    <property type="entry name" value="Zinc finger, CCCH-type"/>
    <property type="match status" value="2"/>
</dbReference>
<feature type="compositionally biased region" description="Polar residues" evidence="7">
    <location>
        <begin position="439"/>
        <end position="450"/>
    </location>
</feature>
<evidence type="ECO:0000256" key="3">
    <source>
        <dbReference type="ARBA" id="ARBA00022833"/>
    </source>
</evidence>
<accession>A0ABM4DED2</accession>
<feature type="region of interest" description="Disordered" evidence="7">
    <location>
        <begin position="1021"/>
        <end position="1041"/>
    </location>
</feature>
<dbReference type="GeneID" id="101237030"/>
<dbReference type="PROSITE" id="PS50103">
    <property type="entry name" value="ZF_C3H1"/>
    <property type="match status" value="4"/>
</dbReference>
<keyword evidence="10" id="KW-1185">Reference proteome</keyword>
<dbReference type="RefSeq" id="XP_065672769.1">
    <property type="nucleotide sequence ID" value="XM_065816697.1"/>
</dbReference>
<evidence type="ECO:0000256" key="7">
    <source>
        <dbReference type="SAM" id="MobiDB-lite"/>
    </source>
</evidence>
<feature type="zinc finger region" description="C3H1-type" evidence="5">
    <location>
        <begin position="487"/>
        <end position="515"/>
    </location>
</feature>
<keyword evidence="3 5" id="KW-0862">Zinc</keyword>
<feature type="domain" description="CHY-type" evidence="9">
    <location>
        <begin position="924"/>
        <end position="994"/>
    </location>
</feature>
<evidence type="ECO:0000313" key="11">
    <source>
        <dbReference type="RefSeq" id="XP_065672769.1"/>
    </source>
</evidence>
<sequence>MGTNIPNSYSNRLCRYFELNGVCKYMESCKFYHNNKVVNFESKSKDFEQIVADKDLKETLKEDQDQCQTDFKENHQKQTDFKDKNHEDYLDNQEENLKFKDENHEDHLDNQEENLKFKDENHEDHLDNQKENLKTKKDFKEKKLYKEKQKQLPKIKCRYFILGNCKNGEMCRFAHMTHSSDSKKIEALKFKKHSVNIKNDPGCTEKHSAKIKDDSGSTKKYSANKKKVFPNKKEDSDNTNNDYNNIKEGEKKNIKEGVGILSDYSDDTVKEFQNIKMETSKIVKKQSGIKKLQNCKHFMSKNGCKHGNKCLFKHYRSTSDAADEPSTSDAADEPSTSDAADEPSTSDAADVLSKHSNEIKHCSTNDANKTLNHGYTEYKKDCVNPSIRMQDRDKIVDFAIDDMLLLNVTSDVSNVCSINSSNNNMLRSLIDNVLQVSNINPSNPQYDNHSNPQNDNPLNPQNKFLNPLNDNISNYESLKPYDKMLKGSKLKKCRFYFSNSGCRRKDLCKFLHVDFKVGNFETLETNPIEDKLKYSENQPGNIKSFENFIDLKKLRSTELLQLEKRFKNSLKSKLESTDIYIVTIESSDPDWPYIVKAFTLSFSFPKDYPQELFKVCLENKGGVYPDGFTEFMNELLQEWLEKRSKDRTVTDLAFRPFIHWFDRNLETLFTSSATKVKRQQDAIRAGLTFIPHNKILGSSNIFKSVNLSSETPEKSVTDHDLISNEDITQNDFQYNDNMENQFQINYSESNSSQIKKGVEVKFPKMSVINIGTLKLTDLALTICCDRCKLRTDIKLKDQVSFATSCSKCKTVHSVAFYSELMHQISNVAGYLHLYGCKPFDLILSDSVVTLNCFKCIKDNFLQGISYGSPRHHWCIFCHEKMDIEIPTVQFNTLQPAVASVLDTKVKAPPKLKVVRDPSIKDGAPLPENGACKHYKKSYRWFRFPCCGKMFPCDKCHEESSNDGHEMLLATKMLCGFCAKEQAFSKEKPCIRCGSNTMRSRSSHWEGGKGCRNVIKMARGDKRKTAGLGKTIPRKHDVHKPK</sequence>
<feature type="domain" description="C3H1-type" evidence="8">
    <location>
        <begin position="8"/>
        <end position="36"/>
    </location>
</feature>
<keyword evidence="2 4" id="KW-0863">Zinc-finger</keyword>
<feature type="domain" description="C3H1-type" evidence="8">
    <location>
        <begin position="151"/>
        <end position="178"/>
    </location>
</feature>
<evidence type="ECO:0000256" key="1">
    <source>
        <dbReference type="ARBA" id="ARBA00022723"/>
    </source>
</evidence>
<reference evidence="11" key="1">
    <citation type="submission" date="2025-08" db="UniProtKB">
        <authorList>
            <consortium name="RefSeq"/>
        </authorList>
    </citation>
    <scope>IDENTIFICATION</scope>
</reference>
<dbReference type="SMART" id="SM00356">
    <property type="entry name" value="ZnF_C3H1"/>
    <property type="match status" value="4"/>
</dbReference>
<evidence type="ECO:0000256" key="6">
    <source>
        <dbReference type="SAM" id="Coils"/>
    </source>
</evidence>
<dbReference type="SUPFAM" id="SSF90229">
    <property type="entry name" value="CCCH zinc finger"/>
    <property type="match status" value="1"/>
</dbReference>
<evidence type="ECO:0000259" key="8">
    <source>
        <dbReference type="PROSITE" id="PS50103"/>
    </source>
</evidence>
<protein>
    <submittedName>
        <fullName evidence="11">Uncharacterized protein LOC101237030 isoform X1</fullName>
    </submittedName>
</protein>
<feature type="region of interest" description="Disordered" evidence="7">
    <location>
        <begin position="320"/>
        <end position="352"/>
    </location>
</feature>
<feature type="zinc finger region" description="C3H1-type" evidence="5">
    <location>
        <begin position="8"/>
        <end position="36"/>
    </location>
</feature>
<evidence type="ECO:0000256" key="5">
    <source>
        <dbReference type="PROSITE-ProRule" id="PRU00723"/>
    </source>
</evidence>
<feature type="compositionally biased region" description="Low complexity" evidence="7">
    <location>
        <begin position="451"/>
        <end position="461"/>
    </location>
</feature>
<dbReference type="InterPro" id="IPR000571">
    <property type="entry name" value="Znf_CCCH"/>
</dbReference>
<feature type="coiled-coil region" evidence="6">
    <location>
        <begin position="90"/>
        <end position="143"/>
    </location>
</feature>
<dbReference type="InterPro" id="IPR037274">
    <property type="entry name" value="Znf_CHY_sf"/>
</dbReference>
<organism evidence="10 11">
    <name type="scientific">Hydra vulgaris</name>
    <name type="common">Hydra</name>
    <name type="synonym">Hydra attenuata</name>
    <dbReference type="NCBI Taxonomy" id="6087"/>
    <lineage>
        <taxon>Eukaryota</taxon>
        <taxon>Metazoa</taxon>
        <taxon>Cnidaria</taxon>
        <taxon>Hydrozoa</taxon>
        <taxon>Hydroidolina</taxon>
        <taxon>Anthoathecata</taxon>
        <taxon>Aplanulata</taxon>
        <taxon>Hydridae</taxon>
        <taxon>Hydra</taxon>
    </lineage>
</organism>
<evidence type="ECO:0000259" key="9">
    <source>
        <dbReference type="PROSITE" id="PS51266"/>
    </source>
</evidence>
<dbReference type="Pfam" id="PF14608">
    <property type="entry name" value="zf-CCCH_2"/>
    <property type="match status" value="3"/>
</dbReference>
<feature type="zinc finger region" description="C3H1-type" evidence="5">
    <location>
        <begin position="151"/>
        <end position="178"/>
    </location>
</feature>
<dbReference type="InterPro" id="IPR036855">
    <property type="entry name" value="Znf_CCCH_sf"/>
</dbReference>
<evidence type="ECO:0000256" key="2">
    <source>
        <dbReference type="ARBA" id="ARBA00022771"/>
    </source>
</evidence>
<feature type="region of interest" description="Disordered" evidence="7">
    <location>
        <begin position="199"/>
        <end position="248"/>
    </location>
</feature>
<evidence type="ECO:0000256" key="4">
    <source>
        <dbReference type="PROSITE-ProRule" id="PRU00601"/>
    </source>
</evidence>
<evidence type="ECO:0000313" key="10">
    <source>
        <dbReference type="Proteomes" id="UP001652625"/>
    </source>
</evidence>
<feature type="region of interest" description="Disordered" evidence="7">
    <location>
        <begin position="439"/>
        <end position="461"/>
    </location>
</feature>
<dbReference type="Proteomes" id="UP001652625">
    <property type="component" value="Chromosome 13"/>
</dbReference>
<keyword evidence="1 5" id="KW-0479">Metal-binding</keyword>
<name>A0ABM4DED2_HYDVU</name>
<feature type="compositionally biased region" description="Polar residues" evidence="7">
    <location>
        <begin position="325"/>
        <end position="347"/>
    </location>
</feature>
<proteinExistence type="predicted"/>
<feature type="compositionally biased region" description="Basic residues" evidence="7">
    <location>
        <begin position="1031"/>
        <end position="1041"/>
    </location>
</feature>
<feature type="domain" description="C3H1-type" evidence="8">
    <location>
        <begin position="487"/>
        <end position="515"/>
    </location>
</feature>